<dbReference type="RefSeq" id="WP_345170541.1">
    <property type="nucleotide sequence ID" value="NZ_BAABJK010000020.1"/>
</dbReference>
<dbReference type="InterPro" id="IPR020568">
    <property type="entry name" value="Ribosomal_Su5_D2-typ_SF"/>
</dbReference>
<dbReference type="EMBL" id="BAABJK010000020">
    <property type="protein sequence ID" value="GAA4977902.1"/>
    <property type="molecule type" value="Genomic_DNA"/>
</dbReference>
<sequence>MKSYRSHGKLLLTGEYVVLDGAVALAVPTKYGQTFEVEPINEPKIIWESLDEKGTVWFENEISLNQINRNFSSTHDILNRLIQILNTVKELSPNFLKTEQGFRVVTKLEFPKNWGLGSSSTLINNISQWANINAYKLLEDTFGGSGYDIACAQNDNAITYQLQKKEPIVKPVNFNPSFKEHLYFIHLNKKQNSREGIKHYKANKGHLATEITEINEITSKMITCNNLSDFEKLLIEHEHIIGRITKEKPVKELLFSDFNGSVKSLGAWGGDFVLVASKENPKNYFKQKGFATIIDYEDMVL</sequence>
<dbReference type="InterPro" id="IPR047765">
    <property type="entry name" value="GHMP_GYDIA-like"/>
</dbReference>
<keyword evidence="2" id="KW-1185">Reference proteome</keyword>
<accession>A0ABP9HTN8</accession>
<reference evidence="2" key="1">
    <citation type="journal article" date="2019" name="Int. J. Syst. Evol. Microbiol.">
        <title>The Global Catalogue of Microorganisms (GCM) 10K type strain sequencing project: providing services to taxonomists for standard genome sequencing and annotation.</title>
        <authorList>
            <consortium name="The Broad Institute Genomics Platform"/>
            <consortium name="The Broad Institute Genome Sequencing Center for Infectious Disease"/>
            <person name="Wu L."/>
            <person name="Ma J."/>
        </authorList>
    </citation>
    <scope>NUCLEOTIDE SEQUENCE [LARGE SCALE GENOMIC DNA]</scope>
    <source>
        <strain evidence="2">JCM 18287</strain>
    </source>
</reference>
<dbReference type="GO" id="GO:0016301">
    <property type="term" value="F:kinase activity"/>
    <property type="evidence" value="ECO:0007669"/>
    <property type="project" value="UniProtKB-KW"/>
</dbReference>
<protein>
    <submittedName>
        <fullName evidence="1">GYDIA family GHMP kinase</fullName>
    </submittedName>
</protein>
<comment type="caution">
    <text evidence="1">The sequence shown here is derived from an EMBL/GenBank/DDBJ whole genome shotgun (WGS) entry which is preliminary data.</text>
</comment>
<dbReference type="InterPro" id="IPR014721">
    <property type="entry name" value="Ribsml_uS5_D2-typ_fold_subgr"/>
</dbReference>
<name>A0ABP9HTN8_9FLAO</name>
<dbReference type="SUPFAM" id="SSF54211">
    <property type="entry name" value="Ribosomal protein S5 domain 2-like"/>
    <property type="match status" value="1"/>
</dbReference>
<dbReference type="Proteomes" id="UP001501692">
    <property type="component" value="Unassembled WGS sequence"/>
</dbReference>
<dbReference type="Gene3D" id="3.30.230.10">
    <property type="match status" value="1"/>
</dbReference>
<keyword evidence="1" id="KW-0418">Kinase</keyword>
<dbReference type="NCBIfam" id="NF040656">
    <property type="entry name" value="GHMP_GYDIA"/>
    <property type="match status" value="1"/>
</dbReference>
<keyword evidence="1" id="KW-0808">Transferase</keyword>
<proteinExistence type="predicted"/>
<evidence type="ECO:0000313" key="2">
    <source>
        <dbReference type="Proteomes" id="UP001501692"/>
    </source>
</evidence>
<organism evidence="1 2">
    <name type="scientific">Algibacter aquimarinus</name>
    <dbReference type="NCBI Taxonomy" id="1136748"/>
    <lineage>
        <taxon>Bacteria</taxon>
        <taxon>Pseudomonadati</taxon>
        <taxon>Bacteroidota</taxon>
        <taxon>Flavobacteriia</taxon>
        <taxon>Flavobacteriales</taxon>
        <taxon>Flavobacteriaceae</taxon>
        <taxon>Algibacter</taxon>
    </lineage>
</organism>
<gene>
    <name evidence="1" type="ORF">GCM10023315_30940</name>
</gene>
<evidence type="ECO:0000313" key="1">
    <source>
        <dbReference type="EMBL" id="GAA4977902.1"/>
    </source>
</evidence>